<proteinExistence type="predicted"/>
<organism evidence="1">
    <name type="scientific">Arundo donax</name>
    <name type="common">Giant reed</name>
    <name type="synonym">Donax arundinaceus</name>
    <dbReference type="NCBI Taxonomy" id="35708"/>
    <lineage>
        <taxon>Eukaryota</taxon>
        <taxon>Viridiplantae</taxon>
        <taxon>Streptophyta</taxon>
        <taxon>Embryophyta</taxon>
        <taxon>Tracheophyta</taxon>
        <taxon>Spermatophyta</taxon>
        <taxon>Magnoliopsida</taxon>
        <taxon>Liliopsida</taxon>
        <taxon>Poales</taxon>
        <taxon>Poaceae</taxon>
        <taxon>PACMAD clade</taxon>
        <taxon>Arundinoideae</taxon>
        <taxon>Arundineae</taxon>
        <taxon>Arundo</taxon>
    </lineage>
</organism>
<dbReference type="AlphaFoldDB" id="A0A0A8XSU2"/>
<protein>
    <submittedName>
        <fullName evidence="1">Uncharacterized protein</fullName>
    </submittedName>
</protein>
<dbReference type="EMBL" id="GBRH01280861">
    <property type="protein sequence ID" value="JAD17034.1"/>
    <property type="molecule type" value="Transcribed_RNA"/>
</dbReference>
<name>A0A0A8XSU2_ARUDO</name>
<sequence length="89" mass="9242">MGWHARPPCSKPESGRLCSLVLNSTQKWLGPWCARLNPAATACTNGASVVSSGGALHQLNASSLIGSAPVGGLRRGRILRPRGPSRILG</sequence>
<reference evidence="1" key="2">
    <citation type="journal article" date="2015" name="Data Brief">
        <title>Shoot transcriptome of the giant reed, Arundo donax.</title>
        <authorList>
            <person name="Barrero R.A."/>
            <person name="Guerrero F.D."/>
            <person name="Moolhuijzen P."/>
            <person name="Goolsby J.A."/>
            <person name="Tidwell J."/>
            <person name="Bellgard S.E."/>
            <person name="Bellgard M.I."/>
        </authorList>
    </citation>
    <scope>NUCLEOTIDE SEQUENCE</scope>
    <source>
        <tissue evidence="1">Shoot tissue taken approximately 20 cm above the soil surface</tissue>
    </source>
</reference>
<accession>A0A0A8XSU2</accession>
<evidence type="ECO:0000313" key="1">
    <source>
        <dbReference type="EMBL" id="JAD17034.1"/>
    </source>
</evidence>
<reference evidence="1" key="1">
    <citation type="submission" date="2014-09" db="EMBL/GenBank/DDBJ databases">
        <authorList>
            <person name="Magalhaes I.L.F."/>
            <person name="Oliveira U."/>
            <person name="Santos F.R."/>
            <person name="Vidigal T.H.D.A."/>
            <person name="Brescovit A.D."/>
            <person name="Santos A.J."/>
        </authorList>
    </citation>
    <scope>NUCLEOTIDE SEQUENCE</scope>
    <source>
        <tissue evidence="1">Shoot tissue taken approximately 20 cm above the soil surface</tissue>
    </source>
</reference>